<evidence type="ECO:0000313" key="3">
    <source>
        <dbReference type="EMBL" id="TFC81382.1"/>
    </source>
</evidence>
<protein>
    <submittedName>
        <fullName evidence="3">NERD domain-containing protein</fullName>
    </submittedName>
</protein>
<feature type="transmembrane region" description="Helical" evidence="1">
    <location>
        <begin position="238"/>
        <end position="259"/>
    </location>
</feature>
<name>A0A4R8XT86_9MICO</name>
<comment type="caution">
    <text evidence="3">The sequence shown here is derived from an EMBL/GenBank/DDBJ whole genome shotgun (WGS) entry which is preliminary data.</text>
</comment>
<reference evidence="3 4" key="1">
    <citation type="submission" date="2019-03" db="EMBL/GenBank/DDBJ databases">
        <title>Genomics of glacier-inhabiting Cryobacterium strains.</title>
        <authorList>
            <person name="Liu Q."/>
            <person name="Xin Y.-H."/>
        </authorList>
    </citation>
    <scope>NUCLEOTIDE SEQUENCE [LARGE SCALE GENOMIC DNA]</scope>
    <source>
        <strain evidence="3 4">TMT2-48-2</strain>
    </source>
</reference>
<feature type="domain" description="NERD" evidence="2">
    <location>
        <begin position="52"/>
        <end position="163"/>
    </location>
</feature>
<dbReference type="AlphaFoldDB" id="A0A4R8XT86"/>
<dbReference type="EMBL" id="SOGN01000035">
    <property type="protein sequence ID" value="TFC81382.1"/>
    <property type="molecule type" value="Genomic_DNA"/>
</dbReference>
<dbReference type="Pfam" id="PF08378">
    <property type="entry name" value="NERD"/>
    <property type="match status" value="1"/>
</dbReference>
<sequence>MTLDSATMQGGLAAQSVTEQLLRVQGSAALRSRSARFFGLSPLGADSMSWYLGAKGEIVVGSILATLPPDWTVLHAVPIGSANAEIDHLVVGPGGIFTITTKHHPRNDIRVGRTTLQVDGEPVPFLRNAEYEAERITNLVRERMPLVAPVQPVIVFVQPRLLTIEQRPVQVKVLDAENVRAWLMRLHPVLSAGEVQEVADILDSPHVWRALPETTPDDLRDRFTELDQRVRSTGIRRMLWSLVAAAGTVAAGYVVFQLVEAALASV</sequence>
<evidence type="ECO:0000313" key="4">
    <source>
        <dbReference type="Proteomes" id="UP000298433"/>
    </source>
</evidence>
<accession>A0A4R8XT86</accession>
<dbReference type="OrthoDB" id="5793358at2"/>
<dbReference type="RefSeq" id="WP_134369811.1">
    <property type="nucleotide sequence ID" value="NZ_SOGN01000035.1"/>
</dbReference>
<organism evidence="3 4">
    <name type="scientific">Cryobacterium cheniae</name>
    <dbReference type="NCBI Taxonomy" id="1259262"/>
    <lineage>
        <taxon>Bacteria</taxon>
        <taxon>Bacillati</taxon>
        <taxon>Actinomycetota</taxon>
        <taxon>Actinomycetes</taxon>
        <taxon>Micrococcales</taxon>
        <taxon>Microbacteriaceae</taxon>
        <taxon>Cryobacterium</taxon>
    </lineage>
</organism>
<keyword evidence="1" id="KW-0472">Membrane</keyword>
<evidence type="ECO:0000256" key="1">
    <source>
        <dbReference type="SAM" id="Phobius"/>
    </source>
</evidence>
<evidence type="ECO:0000259" key="2">
    <source>
        <dbReference type="PROSITE" id="PS50965"/>
    </source>
</evidence>
<keyword evidence="4" id="KW-1185">Reference proteome</keyword>
<dbReference type="PROSITE" id="PS50965">
    <property type="entry name" value="NERD"/>
    <property type="match status" value="1"/>
</dbReference>
<dbReference type="Proteomes" id="UP000298433">
    <property type="component" value="Unassembled WGS sequence"/>
</dbReference>
<proteinExistence type="predicted"/>
<gene>
    <name evidence="3" type="ORF">E3T23_07895</name>
</gene>
<keyword evidence="1" id="KW-1133">Transmembrane helix</keyword>
<dbReference type="InterPro" id="IPR011528">
    <property type="entry name" value="NERD"/>
</dbReference>
<keyword evidence="1" id="KW-0812">Transmembrane</keyword>